<evidence type="ECO:0000256" key="5">
    <source>
        <dbReference type="ARBA" id="ARBA00022989"/>
    </source>
</evidence>
<feature type="transmembrane region" description="Helical" evidence="8">
    <location>
        <begin position="355"/>
        <end position="376"/>
    </location>
</feature>
<dbReference type="EMBL" id="JAVHJL010000002">
    <property type="protein sequence ID" value="KAK6510319.1"/>
    <property type="molecule type" value="Genomic_DNA"/>
</dbReference>
<dbReference type="InterPro" id="IPR003663">
    <property type="entry name" value="Sugar/inositol_transpt"/>
</dbReference>
<comment type="similarity">
    <text evidence="2 7">Belongs to the major facilitator superfamily. Sugar transporter (TC 2.A.1.1) family.</text>
</comment>
<dbReference type="AlphaFoldDB" id="A0AAV9WLB5"/>
<dbReference type="GO" id="GO:0016020">
    <property type="term" value="C:membrane"/>
    <property type="evidence" value="ECO:0007669"/>
    <property type="project" value="UniProtKB-SubCell"/>
</dbReference>
<keyword evidence="5 8" id="KW-1133">Transmembrane helix</keyword>
<gene>
    <name evidence="10" type="ORF">TWF481_005032</name>
</gene>
<evidence type="ECO:0000259" key="9">
    <source>
        <dbReference type="PROSITE" id="PS50850"/>
    </source>
</evidence>
<comment type="subcellular location">
    <subcellularLocation>
        <location evidence="1">Membrane</location>
        <topology evidence="1">Multi-pass membrane protein</topology>
    </subcellularLocation>
</comment>
<accession>A0AAV9WLB5</accession>
<keyword evidence="3 7" id="KW-0813">Transport</keyword>
<evidence type="ECO:0000313" key="11">
    <source>
        <dbReference type="Proteomes" id="UP001370758"/>
    </source>
</evidence>
<dbReference type="InterPro" id="IPR036259">
    <property type="entry name" value="MFS_trans_sf"/>
</dbReference>
<feature type="domain" description="Major facilitator superfamily (MFS) profile" evidence="9">
    <location>
        <begin position="21"/>
        <end position="476"/>
    </location>
</feature>
<feature type="transmembrane region" description="Helical" evidence="8">
    <location>
        <begin position="59"/>
        <end position="81"/>
    </location>
</feature>
<feature type="transmembrane region" description="Helical" evidence="8">
    <location>
        <begin position="88"/>
        <end position="107"/>
    </location>
</feature>
<evidence type="ECO:0000256" key="3">
    <source>
        <dbReference type="ARBA" id="ARBA00022448"/>
    </source>
</evidence>
<dbReference type="InterPro" id="IPR005828">
    <property type="entry name" value="MFS_sugar_transport-like"/>
</dbReference>
<feature type="transmembrane region" description="Helical" evidence="8">
    <location>
        <begin position="119"/>
        <end position="137"/>
    </location>
</feature>
<dbReference type="InterPro" id="IPR050360">
    <property type="entry name" value="MFS_Sugar_Transporters"/>
</dbReference>
<reference evidence="10 11" key="1">
    <citation type="submission" date="2023-08" db="EMBL/GenBank/DDBJ databases">
        <authorList>
            <person name="Palmer J.M."/>
        </authorList>
    </citation>
    <scope>NUCLEOTIDE SEQUENCE [LARGE SCALE GENOMIC DNA]</scope>
    <source>
        <strain evidence="10 11">TWF481</strain>
    </source>
</reference>
<feature type="transmembrane region" description="Helical" evidence="8">
    <location>
        <begin position="21"/>
        <end position="39"/>
    </location>
</feature>
<evidence type="ECO:0000256" key="2">
    <source>
        <dbReference type="ARBA" id="ARBA00010992"/>
    </source>
</evidence>
<keyword evidence="4 8" id="KW-0812">Transmembrane</keyword>
<name>A0AAV9WLB5_9PEZI</name>
<feature type="transmembrane region" description="Helical" evidence="8">
    <location>
        <begin position="382"/>
        <end position="403"/>
    </location>
</feature>
<evidence type="ECO:0000256" key="1">
    <source>
        <dbReference type="ARBA" id="ARBA00004141"/>
    </source>
</evidence>
<organism evidence="10 11">
    <name type="scientific">Arthrobotrys musiformis</name>
    <dbReference type="NCBI Taxonomy" id="47236"/>
    <lineage>
        <taxon>Eukaryota</taxon>
        <taxon>Fungi</taxon>
        <taxon>Dikarya</taxon>
        <taxon>Ascomycota</taxon>
        <taxon>Pezizomycotina</taxon>
        <taxon>Orbiliomycetes</taxon>
        <taxon>Orbiliales</taxon>
        <taxon>Orbiliaceae</taxon>
        <taxon>Arthrobotrys</taxon>
    </lineage>
</organism>
<comment type="caution">
    <text evidence="10">The sequence shown here is derived from an EMBL/GenBank/DDBJ whole genome shotgun (WGS) entry which is preliminary data.</text>
</comment>
<feature type="transmembrane region" description="Helical" evidence="8">
    <location>
        <begin position="180"/>
        <end position="201"/>
    </location>
</feature>
<dbReference type="PROSITE" id="PS50850">
    <property type="entry name" value="MFS"/>
    <property type="match status" value="1"/>
</dbReference>
<dbReference type="PANTHER" id="PTHR48022">
    <property type="entry name" value="PLASTIDIC GLUCOSE TRANSPORTER 4"/>
    <property type="match status" value="1"/>
</dbReference>
<dbReference type="Pfam" id="PF00083">
    <property type="entry name" value="Sugar_tr"/>
    <property type="match status" value="1"/>
</dbReference>
<dbReference type="PANTHER" id="PTHR48022:SF70">
    <property type="entry name" value="MONOSACCHARIDE TRANSPORTER, PUTATIVE (AFU_ORTHOLOGUE AFUA_5G14540)-RELATED"/>
    <property type="match status" value="1"/>
</dbReference>
<feature type="transmembrane region" description="Helical" evidence="8">
    <location>
        <begin position="424"/>
        <end position="446"/>
    </location>
</feature>
<feature type="transmembrane region" description="Helical" evidence="8">
    <location>
        <begin position="452"/>
        <end position="473"/>
    </location>
</feature>
<evidence type="ECO:0000256" key="8">
    <source>
        <dbReference type="SAM" id="Phobius"/>
    </source>
</evidence>
<keyword evidence="6 8" id="KW-0472">Membrane</keyword>
<protein>
    <recommendedName>
        <fullName evidence="9">Major facilitator superfamily (MFS) profile domain-containing protein</fullName>
    </recommendedName>
</protein>
<dbReference type="GO" id="GO:0005351">
    <property type="term" value="F:carbohydrate:proton symporter activity"/>
    <property type="evidence" value="ECO:0007669"/>
    <property type="project" value="TreeGrafter"/>
</dbReference>
<evidence type="ECO:0000256" key="7">
    <source>
        <dbReference type="RuleBase" id="RU003346"/>
    </source>
</evidence>
<evidence type="ECO:0000313" key="10">
    <source>
        <dbReference type="EMBL" id="KAK6510319.1"/>
    </source>
</evidence>
<evidence type="ECO:0000256" key="4">
    <source>
        <dbReference type="ARBA" id="ARBA00022692"/>
    </source>
</evidence>
<feature type="transmembrane region" description="Helical" evidence="8">
    <location>
        <begin position="306"/>
        <end position="326"/>
    </location>
</feature>
<evidence type="ECO:0000256" key="6">
    <source>
        <dbReference type="ARBA" id="ARBA00023136"/>
    </source>
</evidence>
<proteinExistence type="inferred from homology"/>
<dbReference type="Gene3D" id="1.20.1250.20">
    <property type="entry name" value="MFS general substrate transporter like domains"/>
    <property type="match status" value="1"/>
</dbReference>
<dbReference type="InterPro" id="IPR020846">
    <property type="entry name" value="MFS_dom"/>
</dbReference>
<dbReference type="SUPFAM" id="SSF103473">
    <property type="entry name" value="MFS general substrate transporter"/>
    <property type="match status" value="1"/>
</dbReference>
<dbReference type="NCBIfam" id="TIGR00879">
    <property type="entry name" value="SP"/>
    <property type="match status" value="1"/>
</dbReference>
<feature type="transmembrane region" description="Helical" evidence="8">
    <location>
        <begin position="268"/>
        <end position="286"/>
    </location>
</feature>
<dbReference type="Proteomes" id="UP001370758">
    <property type="component" value="Unassembled WGS sequence"/>
</dbReference>
<feature type="transmembrane region" description="Helical" evidence="8">
    <location>
        <begin position="149"/>
        <end position="174"/>
    </location>
</feature>
<sequence length="506" mass="55788">MPSFLSRQTRYGVSYSKLYSICGLIYLNSTMAGLDASLIGNLNTLPSFQSFFGTGASKATTGIIFASMQVGGILGAFTLRLADSRGRLFCIQLGSIGVICGALIQAFSRSMWMFMVGRFTLGFFSTLACRSSSIYLIEISPAERRGTIAGLYNTLFFLGSILATLAVLVSQALYHGHTAWRVPVALQCVFPAIVASGVRYIPESPRWLVANSRPSEARDVMASLHSNGVLTHKVSEEFAQMEADVRQRDGMPTGWSVLYSTKSRKRRLFILLCMSLFGQMSGNNIISYYLPTMLHDVGIKEMSTKLYLNGLYAIIGWTAAAVGARLHDYYGRRKMCVICLKDPRKTARHLTKSRLYNCTSGLATCMGLLALSMGMYYRTGEFLYSTFSLLTIYTFGVIFATGYTSMQPVYPAEVMTNDMRARGMAVATMCGGSAGCLNTLLAPAAMARLGPMFFFLFCVWDFVEAAIINAYFVETKGRTLEELEEVFNSDDPVGLSIEKSSKERMF</sequence>
<keyword evidence="11" id="KW-1185">Reference proteome</keyword>